<evidence type="ECO:0000313" key="4">
    <source>
        <dbReference type="WBParaSite" id="OFLC_0001142201-mRNA-1"/>
    </source>
</evidence>
<feature type="region of interest" description="Disordered" evidence="1">
    <location>
        <begin position="27"/>
        <end position="52"/>
    </location>
</feature>
<dbReference type="AlphaFoldDB" id="A0A183HVB0"/>
<evidence type="ECO:0000313" key="3">
    <source>
        <dbReference type="Proteomes" id="UP000267606"/>
    </source>
</evidence>
<protein>
    <submittedName>
        <fullName evidence="2 4">Uncharacterized protein</fullName>
    </submittedName>
</protein>
<evidence type="ECO:0000313" key="2">
    <source>
        <dbReference type="EMBL" id="VDO76261.1"/>
    </source>
</evidence>
<evidence type="ECO:0000256" key="1">
    <source>
        <dbReference type="SAM" id="MobiDB-lite"/>
    </source>
</evidence>
<dbReference type="STRING" id="387005.A0A183HVB0"/>
<sequence>MGTIWHDFHGLNKAHEALQEPWRFTETTSLSPAEPIPGSPSLNQKREPRLGLSSMCPSSFHYRAKFS</sequence>
<reference evidence="2 3" key="2">
    <citation type="submission" date="2018-11" db="EMBL/GenBank/DDBJ databases">
        <authorList>
            <consortium name="Pathogen Informatics"/>
        </authorList>
    </citation>
    <scope>NUCLEOTIDE SEQUENCE [LARGE SCALE GENOMIC DNA]</scope>
</reference>
<proteinExistence type="predicted"/>
<gene>
    <name evidence="2" type="ORF">OFLC_LOCUS11416</name>
</gene>
<keyword evidence="3" id="KW-1185">Reference proteome</keyword>
<accession>A0A183HVB0</accession>
<dbReference type="Proteomes" id="UP000267606">
    <property type="component" value="Unassembled WGS sequence"/>
</dbReference>
<organism evidence="4">
    <name type="scientific">Onchocerca flexuosa</name>
    <dbReference type="NCBI Taxonomy" id="387005"/>
    <lineage>
        <taxon>Eukaryota</taxon>
        <taxon>Metazoa</taxon>
        <taxon>Ecdysozoa</taxon>
        <taxon>Nematoda</taxon>
        <taxon>Chromadorea</taxon>
        <taxon>Rhabditida</taxon>
        <taxon>Spirurina</taxon>
        <taxon>Spiruromorpha</taxon>
        <taxon>Filarioidea</taxon>
        <taxon>Onchocercidae</taxon>
        <taxon>Onchocerca</taxon>
    </lineage>
</organism>
<dbReference type="WBParaSite" id="OFLC_0001142201-mRNA-1">
    <property type="protein sequence ID" value="OFLC_0001142201-mRNA-1"/>
    <property type="gene ID" value="OFLC_0001142201"/>
</dbReference>
<name>A0A183HVB0_9BILA</name>
<dbReference type="EMBL" id="UZAJ01016458">
    <property type="protein sequence ID" value="VDO76261.1"/>
    <property type="molecule type" value="Genomic_DNA"/>
</dbReference>
<reference evidence="4" key="1">
    <citation type="submission" date="2016-06" db="UniProtKB">
        <authorList>
            <consortium name="WormBaseParasite"/>
        </authorList>
    </citation>
    <scope>IDENTIFICATION</scope>
</reference>